<keyword evidence="5" id="KW-0808">Transferase</keyword>
<keyword evidence="7 10" id="KW-0812">Transmembrane</keyword>
<dbReference type="AlphaFoldDB" id="A0A8H3YF26"/>
<dbReference type="PANTHER" id="PTHR12714">
    <property type="entry name" value="PROTEIN-S ISOPRENYLCYSTEINE O-METHYLTRANSFERASE"/>
    <property type="match status" value="1"/>
</dbReference>
<accession>A0A8H3YF26</accession>
<dbReference type="Pfam" id="PF04140">
    <property type="entry name" value="ICMT"/>
    <property type="match status" value="1"/>
</dbReference>
<comment type="similarity">
    <text evidence="2 10">Belongs to the class VI-like SAM-binding methyltransferase superfamily. Isoprenylcysteine carboxyl methyltransferase family.</text>
</comment>
<comment type="catalytic activity">
    <reaction evidence="10">
        <text>[protein]-C-terminal S-[(2E,6E)-farnesyl]-L-cysteine + S-adenosyl-L-methionine = [protein]-C-terminal S-[(2E,6E)-farnesyl]-L-cysteine methyl ester + S-adenosyl-L-homocysteine</text>
        <dbReference type="Rhea" id="RHEA:21672"/>
        <dbReference type="Rhea" id="RHEA-COMP:12125"/>
        <dbReference type="Rhea" id="RHEA-COMP:12126"/>
        <dbReference type="ChEBI" id="CHEBI:57856"/>
        <dbReference type="ChEBI" id="CHEBI:59789"/>
        <dbReference type="ChEBI" id="CHEBI:90510"/>
        <dbReference type="ChEBI" id="CHEBI:90511"/>
        <dbReference type="EC" id="2.1.1.100"/>
    </reaction>
</comment>
<feature type="transmembrane region" description="Helical" evidence="10">
    <location>
        <begin position="191"/>
        <end position="211"/>
    </location>
</feature>
<dbReference type="PANTHER" id="PTHR12714:SF9">
    <property type="entry name" value="PROTEIN-S-ISOPRENYLCYSTEINE O-METHYLTRANSFERASE"/>
    <property type="match status" value="1"/>
</dbReference>
<name>A0A8H3YF26_9TREE</name>
<keyword evidence="13" id="KW-1185">Reference proteome</keyword>
<evidence type="ECO:0000256" key="4">
    <source>
        <dbReference type="ARBA" id="ARBA00022603"/>
    </source>
</evidence>
<dbReference type="PROSITE" id="PS51564">
    <property type="entry name" value="SAM_ICMT"/>
    <property type="match status" value="1"/>
</dbReference>
<keyword evidence="9 10" id="KW-0472">Membrane</keyword>
<dbReference type="Gene3D" id="1.20.120.1630">
    <property type="match status" value="1"/>
</dbReference>
<comment type="caution">
    <text evidence="12">The sequence shown here is derived from an EMBL/GenBank/DDBJ whole genome shotgun (WGS) entry which is preliminary data.</text>
</comment>
<evidence type="ECO:0000256" key="8">
    <source>
        <dbReference type="ARBA" id="ARBA00022989"/>
    </source>
</evidence>
<organism evidence="12 13">
    <name type="scientific">Naganishia liquefaciens</name>
    <dbReference type="NCBI Taxonomy" id="104408"/>
    <lineage>
        <taxon>Eukaryota</taxon>
        <taxon>Fungi</taxon>
        <taxon>Dikarya</taxon>
        <taxon>Basidiomycota</taxon>
        <taxon>Agaricomycotina</taxon>
        <taxon>Tremellomycetes</taxon>
        <taxon>Filobasidiales</taxon>
        <taxon>Filobasidiaceae</taxon>
        <taxon>Naganishia</taxon>
    </lineage>
</organism>
<keyword evidence="10" id="KW-0256">Endoplasmic reticulum</keyword>
<dbReference type="EC" id="2.1.1.100" evidence="3 10"/>
<comment type="subcellular location">
    <subcellularLocation>
        <location evidence="10">Endoplasmic reticulum membrane</location>
        <topology evidence="10">Multi-pass membrane protein</topology>
    </subcellularLocation>
    <subcellularLocation>
        <location evidence="1">Membrane</location>
        <topology evidence="1">Multi-pass membrane protein</topology>
    </subcellularLocation>
</comment>
<feature type="transmembrane region" description="Helical" evidence="10">
    <location>
        <begin position="153"/>
        <end position="171"/>
    </location>
</feature>
<dbReference type="GO" id="GO:0032259">
    <property type="term" value="P:methylation"/>
    <property type="evidence" value="ECO:0007669"/>
    <property type="project" value="UniProtKB-KW"/>
</dbReference>
<gene>
    <name evidence="12" type="ORF">NliqN6_1688</name>
</gene>
<evidence type="ECO:0000256" key="1">
    <source>
        <dbReference type="ARBA" id="ARBA00004141"/>
    </source>
</evidence>
<evidence type="ECO:0000256" key="5">
    <source>
        <dbReference type="ARBA" id="ARBA00022679"/>
    </source>
</evidence>
<feature type="region of interest" description="Disordered" evidence="11">
    <location>
        <begin position="320"/>
        <end position="339"/>
    </location>
</feature>
<protein>
    <recommendedName>
        <fullName evidence="3 10">Protein-S-isoprenylcysteine O-methyltransferase</fullName>
        <ecNumber evidence="3 10">2.1.1.100</ecNumber>
    </recommendedName>
</protein>
<dbReference type="EMBL" id="BLZA01000011">
    <property type="protein sequence ID" value="GHJ85286.1"/>
    <property type="molecule type" value="Genomic_DNA"/>
</dbReference>
<evidence type="ECO:0000313" key="13">
    <source>
        <dbReference type="Proteomes" id="UP000620104"/>
    </source>
</evidence>
<feature type="transmembrane region" description="Helical" evidence="10">
    <location>
        <begin position="252"/>
        <end position="276"/>
    </location>
</feature>
<proteinExistence type="inferred from homology"/>
<evidence type="ECO:0000256" key="9">
    <source>
        <dbReference type="ARBA" id="ARBA00023136"/>
    </source>
</evidence>
<dbReference type="InterPro" id="IPR025770">
    <property type="entry name" value="PPMT_MeTrfase"/>
</dbReference>
<evidence type="ECO:0000256" key="11">
    <source>
        <dbReference type="SAM" id="MobiDB-lite"/>
    </source>
</evidence>
<feature type="transmembrane region" description="Helical" evidence="10">
    <location>
        <begin position="114"/>
        <end position="133"/>
    </location>
</feature>
<dbReference type="GO" id="GO:0004671">
    <property type="term" value="F:protein C-terminal S-isoprenylcysteine carboxyl O-methyltransferase activity"/>
    <property type="evidence" value="ECO:0007669"/>
    <property type="project" value="UniProtKB-EC"/>
</dbReference>
<dbReference type="GO" id="GO:0005789">
    <property type="term" value="C:endoplasmic reticulum membrane"/>
    <property type="evidence" value="ECO:0007669"/>
    <property type="project" value="UniProtKB-SubCell"/>
</dbReference>
<evidence type="ECO:0000256" key="2">
    <source>
        <dbReference type="ARBA" id="ARBA00009140"/>
    </source>
</evidence>
<feature type="transmembrane region" description="Helical" evidence="10">
    <location>
        <begin position="65"/>
        <end position="87"/>
    </location>
</feature>
<reference evidence="12" key="1">
    <citation type="submission" date="2020-07" db="EMBL/GenBank/DDBJ databases">
        <title>Draft Genome Sequence of a Deep-Sea Yeast, Naganishia (Cryptococcus) liquefaciens strain N6.</title>
        <authorList>
            <person name="Han Y.W."/>
            <person name="Kajitani R."/>
            <person name="Morimoto H."/>
            <person name="Parhat M."/>
            <person name="Tsubouchi H."/>
            <person name="Bakenova O."/>
            <person name="Ogata M."/>
            <person name="Argunhan B."/>
            <person name="Aoki R."/>
            <person name="Kajiwara S."/>
            <person name="Itoh T."/>
            <person name="Iwasaki H."/>
        </authorList>
    </citation>
    <scope>NUCLEOTIDE SEQUENCE</scope>
    <source>
        <strain evidence="12">N6</strain>
    </source>
</reference>
<evidence type="ECO:0000313" key="12">
    <source>
        <dbReference type="EMBL" id="GHJ85286.1"/>
    </source>
</evidence>
<keyword evidence="6 10" id="KW-0949">S-adenosyl-L-methionine</keyword>
<evidence type="ECO:0000256" key="10">
    <source>
        <dbReference type="RuleBase" id="RU362022"/>
    </source>
</evidence>
<evidence type="ECO:0000256" key="7">
    <source>
        <dbReference type="ARBA" id="ARBA00022692"/>
    </source>
</evidence>
<sequence length="339" mass="37949">MSMSGRASMRNISRPITTPLGSLEADDALANSPSATRLASNPVLPKSTRYVPTGTIANTPFRASFISWALGGLFWTSLLGGVGALCLRQGWLVEVTIKDVFGDARWTRCLRPQLGFYLASWSLFHILEFWTTAACNVEKLSVDAFLLNNGVQYHAAHIIGLLEYFITAFLIDENAATSSDLILFRRWWMGYGSLMIALPLVCAGQALRSLAMIHAADSFSHVVSRTTDKQEGHVLVTWGVYRISRHPSYTGFFYWALATQMLLGNVVSFVGFWLVLSRFFKFRIIDEEIHLVRYFGDAYINFRKRTGHWLPVNTTYAAPKPRHTVPGTASHTENGQKTQ</sequence>
<keyword evidence="4 10" id="KW-0489">Methyltransferase</keyword>
<dbReference type="Proteomes" id="UP000620104">
    <property type="component" value="Unassembled WGS sequence"/>
</dbReference>
<dbReference type="OrthoDB" id="422086at2759"/>
<evidence type="ECO:0000256" key="6">
    <source>
        <dbReference type="ARBA" id="ARBA00022691"/>
    </source>
</evidence>
<keyword evidence="8 10" id="KW-1133">Transmembrane helix</keyword>
<dbReference type="InterPro" id="IPR007269">
    <property type="entry name" value="ICMT_MeTrfase"/>
</dbReference>
<evidence type="ECO:0000256" key="3">
    <source>
        <dbReference type="ARBA" id="ARBA00012151"/>
    </source>
</evidence>
<feature type="compositionally biased region" description="Polar residues" evidence="11">
    <location>
        <begin position="327"/>
        <end position="339"/>
    </location>
</feature>